<keyword evidence="3" id="KW-1185">Reference proteome</keyword>
<dbReference type="InterPro" id="IPR036390">
    <property type="entry name" value="WH_DNA-bd_sf"/>
</dbReference>
<protein>
    <submittedName>
        <fullName evidence="2">Transcriptional repressor MprA</fullName>
    </submittedName>
</protein>
<dbReference type="EMBL" id="CACRYJ010000011">
    <property type="protein sequence ID" value="VZO35498.1"/>
    <property type="molecule type" value="Genomic_DNA"/>
</dbReference>
<dbReference type="GO" id="GO:0003700">
    <property type="term" value="F:DNA-binding transcription factor activity"/>
    <property type="evidence" value="ECO:0007669"/>
    <property type="project" value="InterPro"/>
</dbReference>
<dbReference type="GO" id="GO:0006950">
    <property type="term" value="P:response to stress"/>
    <property type="evidence" value="ECO:0007669"/>
    <property type="project" value="TreeGrafter"/>
</dbReference>
<proteinExistence type="predicted"/>
<evidence type="ECO:0000313" key="3">
    <source>
        <dbReference type="Proteomes" id="UP000419743"/>
    </source>
</evidence>
<accession>A0A7M4DF05</accession>
<sequence>MYLVKRTRDEVAAAMHDPRVGDPVGDLVDRSGMTDHDVEQVVRLMNALRNWHEAAERMSESSRRYMRLNETDMRALRYLIAAHNQKRLVTPGALTEYLGISSASTTKLLDRLEKGGHVRRGPHPTDRRALTVSVTDTTRVDARQSVGRQHARRFAVAADLPPAEREVVISFLDSLSATEVVEGNRVSD</sequence>
<dbReference type="PROSITE" id="PS50995">
    <property type="entry name" value="HTH_MARR_2"/>
    <property type="match status" value="1"/>
</dbReference>
<comment type="caution">
    <text evidence="2">The sequence shown here is derived from an EMBL/GenBank/DDBJ whole genome shotgun (WGS) entry which is preliminary data.</text>
</comment>
<dbReference type="Pfam" id="PF12802">
    <property type="entry name" value="MarR_2"/>
    <property type="match status" value="1"/>
</dbReference>
<dbReference type="InterPro" id="IPR000835">
    <property type="entry name" value="HTH_MarR-typ"/>
</dbReference>
<dbReference type="PANTHER" id="PTHR33164:SF104">
    <property type="entry name" value="TRANSCRIPTIONAL REGULATORY PROTEIN"/>
    <property type="match status" value="1"/>
</dbReference>
<dbReference type="PRINTS" id="PR00598">
    <property type="entry name" value="HTHMARR"/>
</dbReference>
<dbReference type="Proteomes" id="UP000419743">
    <property type="component" value="Unassembled WGS sequence"/>
</dbReference>
<dbReference type="SMART" id="SM00347">
    <property type="entry name" value="HTH_MARR"/>
    <property type="match status" value="1"/>
</dbReference>
<name>A0A7M4DF05_9MICO</name>
<dbReference type="InterPro" id="IPR036388">
    <property type="entry name" value="WH-like_DNA-bd_sf"/>
</dbReference>
<feature type="domain" description="HTH marR-type" evidence="1">
    <location>
        <begin position="34"/>
        <end position="177"/>
    </location>
</feature>
<reference evidence="2 3" key="1">
    <citation type="submission" date="2019-11" db="EMBL/GenBank/DDBJ databases">
        <authorList>
            <person name="Criscuolo A."/>
        </authorList>
    </citation>
    <scope>NUCLEOTIDE SEQUENCE [LARGE SCALE GENOMIC DNA]</scope>
    <source>
        <strain evidence="2">CIP111667</strain>
    </source>
</reference>
<gene>
    <name evidence="2" type="ORF">HALOF300_00696</name>
</gene>
<dbReference type="InterPro" id="IPR039422">
    <property type="entry name" value="MarR/SlyA-like"/>
</dbReference>
<dbReference type="AlphaFoldDB" id="A0A7M4DF05"/>
<evidence type="ECO:0000313" key="2">
    <source>
        <dbReference type="EMBL" id="VZO35498.1"/>
    </source>
</evidence>
<dbReference type="PANTHER" id="PTHR33164">
    <property type="entry name" value="TRANSCRIPTIONAL REGULATOR, MARR FAMILY"/>
    <property type="match status" value="1"/>
</dbReference>
<organism evidence="2 3">
    <name type="scientific">Occultella aeris</name>
    <dbReference type="NCBI Taxonomy" id="2761496"/>
    <lineage>
        <taxon>Bacteria</taxon>
        <taxon>Bacillati</taxon>
        <taxon>Actinomycetota</taxon>
        <taxon>Actinomycetes</taxon>
        <taxon>Micrococcales</taxon>
        <taxon>Ruaniaceae</taxon>
        <taxon>Occultella</taxon>
    </lineage>
</organism>
<evidence type="ECO:0000259" key="1">
    <source>
        <dbReference type="PROSITE" id="PS50995"/>
    </source>
</evidence>
<dbReference type="Gene3D" id="1.10.10.10">
    <property type="entry name" value="Winged helix-like DNA-binding domain superfamily/Winged helix DNA-binding domain"/>
    <property type="match status" value="1"/>
</dbReference>
<dbReference type="SUPFAM" id="SSF46785">
    <property type="entry name" value="Winged helix' DNA-binding domain"/>
    <property type="match status" value="1"/>
</dbReference>